<gene>
    <name evidence="2" type="ORF">SAMN04488059_102266</name>
</gene>
<keyword evidence="1" id="KW-1133">Transmembrane helix</keyword>
<accession>A0A1I1GY48</accession>
<dbReference type="OrthoDB" id="9812349at2"/>
<protein>
    <submittedName>
        <fullName evidence="2">Uncharacterized membrane protein YhaH, DUF805 family</fullName>
    </submittedName>
</protein>
<dbReference type="EMBL" id="FOMB01000002">
    <property type="protein sequence ID" value="SFC13890.1"/>
    <property type="molecule type" value="Genomic_DNA"/>
</dbReference>
<feature type="transmembrane region" description="Helical" evidence="1">
    <location>
        <begin position="21"/>
        <end position="44"/>
    </location>
</feature>
<evidence type="ECO:0000256" key="1">
    <source>
        <dbReference type="SAM" id="Phobius"/>
    </source>
</evidence>
<reference evidence="2 3" key="1">
    <citation type="submission" date="2016-10" db="EMBL/GenBank/DDBJ databases">
        <authorList>
            <person name="de Groot N.N."/>
        </authorList>
    </citation>
    <scope>NUCLEOTIDE SEQUENCE [LARGE SCALE GENOMIC DNA]</scope>
    <source>
        <strain evidence="2 3">CGMCC 1.10210</strain>
    </source>
</reference>
<keyword evidence="1" id="KW-0812">Transmembrane</keyword>
<name>A0A1I1GY48_9HYPH</name>
<proteinExistence type="predicted"/>
<keyword evidence="1" id="KW-0472">Membrane</keyword>
<dbReference type="Pfam" id="PF05656">
    <property type="entry name" value="DUF805"/>
    <property type="match status" value="1"/>
</dbReference>
<dbReference type="RefSeq" id="WP_052952849.1">
    <property type="nucleotide sequence ID" value="NZ_FOMB01000002.1"/>
</dbReference>
<evidence type="ECO:0000313" key="3">
    <source>
        <dbReference type="Proteomes" id="UP000182258"/>
    </source>
</evidence>
<dbReference type="STRING" id="728005.SAMN04488059_102266"/>
<dbReference type="Proteomes" id="UP000182258">
    <property type="component" value="Unassembled WGS sequence"/>
</dbReference>
<dbReference type="InterPro" id="IPR008523">
    <property type="entry name" value="DUF805"/>
</dbReference>
<organism evidence="2 3">
    <name type="scientific">Devosia psychrophila</name>
    <dbReference type="NCBI Taxonomy" id="728005"/>
    <lineage>
        <taxon>Bacteria</taxon>
        <taxon>Pseudomonadati</taxon>
        <taxon>Pseudomonadota</taxon>
        <taxon>Alphaproteobacteria</taxon>
        <taxon>Hyphomicrobiales</taxon>
        <taxon>Devosiaceae</taxon>
        <taxon>Devosia</taxon>
    </lineage>
</organism>
<dbReference type="AlphaFoldDB" id="A0A1I1GY48"/>
<dbReference type="PANTHER" id="PTHR34980">
    <property type="entry name" value="INNER MEMBRANE PROTEIN-RELATED-RELATED"/>
    <property type="match status" value="1"/>
</dbReference>
<dbReference type="PANTHER" id="PTHR34980:SF2">
    <property type="entry name" value="INNER MEMBRANE PROTEIN YHAH-RELATED"/>
    <property type="match status" value="1"/>
</dbReference>
<evidence type="ECO:0000313" key="2">
    <source>
        <dbReference type="EMBL" id="SFC13890.1"/>
    </source>
</evidence>
<dbReference type="GO" id="GO:0005886">
    <property type="term" value="C:plasma membrane"/>
    <property type="evidence" value="ECO:0007669"/>
    <property type="project" value="TreeGrafter"/>
</dbReference>
<feature type="transmembrane region" description="Helical" evidence="1">
    <location>
        <begin position="56"/>
        <end position="73"/>
    </location>
</feature>
<feature type="transmembrane region" description="Helical" evidence="1">
    <location>
        <begin position="85"/>
        <end position="103"/>
    </location>
</feature>
<sequence>MRSYLDGMLRTFEFAGRSTRMQYWMFFLVQTLVYAAAAVIDVFVLDGFANPRKPQLPISLFVAFVHFVPGITVQVRRLHDLGKSGAWILLYLIPFAGLIVLYWNCCASEPGRNAHDESEPSRYEPYYMQQQVRLPRYSTIPRQIRMGSNAGRPMAAGYEGLSSPERFI</sequence>